<proteinExistence type="inferred from homology"/>
<dbReference type="EMBL" id="CH902617">
    <property type="protein sequence ID" value="EDV43768.1"/>
    <property type="molecule type" value="Genomic_DNA"/>
</dbReference>
<dbReference type="GO" id="GO:0070628">
    <property type="term" value="F:proteasome binding"/>
    <property type="evidence" value="ECO:0007669"/>
    <property type="project" value="TreeGrafter"/>
</dbReference>
<dbReference type="PANTHER" id="PTHR15069:SF1">
    <property type="entry name" value="PROTEASOME ASSEMBLY CHAPERONE 1"/>
    <property type="match status" value="1"/>
</dbReference>
<evidence type="ECO:0000256" key="3">
    <source>
        <dbReference type="ARBA" id="ARBA00023186"/>
    </source>
</evidence>
<dbReference type="STRING" id="7217.B3LWD5"/>
<reference evidence="4 5" key="1">
    <citation type="journal article" date="2007" name="Nature">
        <title>Evolution of genes and genomes on the Drosophila phylogeny.</title>
        <authorList>
            <consortium name="Drosophila 12 Genomes Consortium"/>
            <person name="Clark A.G."/>
            <person name="Eisen M.B."/>
            <person name="Smith D.R."/>
            <person name="Bergman C.M."/>
            <person name="Oliver B."/>
            <person name="Markow T.A."/>
            <person name="Kaufman T.C."/>
            <person name="Kellis M."/>
            <person name="Gelbart W."/>
            <person name="Iyer V.N."/>
            <person name="Pollard D.A."/>
            <person name="Sackton T.B."/>
            <person name="Larracuente A.M."/>
            <person name="Singh N.D."/>
            <person name="Abad J.P."/>
            <person name="Abt D.N."/>
            <person name="Adryan B."/>
            <person name="Aguade M."/>
            <person name="Akashi H."/>
            <person name="Anderson W.W."/>
            <person name="Aquadro C.F."/>
            <person name="Ardell D.H."/>
            <person name="Arguello R."/>
            <person name="Artieri C.G."/>
            <person name="Barbash D.A."/>
            <person name="Barker D."/>
            <person name="Barsanti P."/>
            <person name="Batterham P."/>
            <person name="Batzoglou S."/>
            <person name="Begun D."/>
            <person name="Bhutkar A."/>
            <person name="Blanco E."/>
            <person name="Bosak S.A."/>
            <person name="Bradley R.K."/>
            <person name="Brand A.D."/>
            <person name="Brent M.R."/>
            <person name="Brooks A.N."/>
            <person name="Brown R.H."/>
            <person name="Butlin R.K."/>
            <person name="Caggese C."/>
            <person name="Calvi B.R."/>
            <person name="Bernardo de Carvalho A."/>
            <person name="Caspi A."/>
            <person name="Castrezana S."/>
            <person name="Celniker S.E."/>
            <person name="Chang J.L."/>
            <person name="Chapple C."/>
            <person name="Chatterji S."/>
            <person name="Chinwalla A."/>
            <person name="Civetta A."/>
            <person name="Clifton S.W."/>
            <person name="Comeron J.M."/>
            <person name="Costello J.C."/>
            <person name="Coyne J.A."/>
            <person name="Daub J."/>
            <person name="David R.G."/>
            <person name="Delcher A.L."/>
            <person name="Delehaunty K."/>
            <person name="Do C.B."/>
            <person name="Ebling H."/>
            <person name="Edwards K."/>
            <person name="Eickbush T."/>
            <person name="Evans J.D."/>
            <person name="Filipski A."/>
            <person name="Findeiss S."/>
            <person name="Freyhult E."/>
            <person name="Fulton L."/>
            <person name="Fulton R."/>
            <person name="Garcia A.C."/>
            <person name="Gardiner A."/>
            <person name="Garfield D.A."/>
            <person name="Garvin B.E."/>
            <person name="Gibson G."/>
            <person name="Gilbert D."/>
            <person name="Gnerre S."/>
            <person name="Godfrey J."/>
            <person name="Good R."/>
            <person name="Gotea V."/>
            <person name="Gravely B."/>
            <person name="Greenberg A.J."/>
            <person name="Griffiths-Jones S."/>
            <person name="Gross S."/>
            <person name="Guigo R."/>
            <person name="Gustafson E.A."/>
            <person name="Haerty W."/>
            <person name="Hahn M.W."/>
            <person name="Halligan D.L."/>
            <person name="Halpern A.L."/>
            <person name="Halter G.M."/>
            <person name="Han M.V."/>
            <person name="Heger A."/>
            <person name="Hillier L."/>
            <person name="Hinrichs A.S."/>
            <person name="Holmes I."/>
            <person name="Hoskins R.A."/>
            <person name="Hubisz M.J."/>
            <person name="Hultmark D."/>
            <person name="Huntley M.A."/>
            <person name="Jaffe D.B."/>
            <person name="Jagadeeshan S."/>
            <person name="Jeck W.R."/>
            <person name="Johnson J."/>
            <person name="Jones C.D."/>
            <person name="Jordan W.C."/>
            <person name="Karpen G.H."/>
            <person name="Kataoka E."/>
            <person name="Keightley P.D."/>
            <person name="Kheradpour P."/>
            <person name="Kirkness E.F."/>
            <person name="Koerich L.B."/>
            <person name="Kristiansen K."/>
            <person name="Kudrna D."/>
            <person name="Kulathinal R.J."/>
            <person name="Kumar S."/>
            <person name="Kwok R."/>
            <person name="Lander E."/>
            <person name="Langley C.H."/>
            <person name="Lapoint R."/>
            <person name="Lazzaro B.P."/>
            <person name="Lee S.J."/>
            <person name="Levesque L."/>
            <person name="Li R."/>
            <person name="Lin C.F."/>
            <person name="Lin M.F."/>
            <person name="Lindblad-Toh K."/>
            <person name="Llopart A."/>
            <person name="Long M."/>
            <person name="Low L."/>
            <person name="Lozovsky E."/>
            <person name="Lu J."/>
            <person name="Luo M."/>
            <person name="Machado C.A."/>
            <person name="Makalowski W."/>
            <person name="Marzo M."/>
            <person name="Matsuda M."/>
            <person name="Matzkin L."/>
            <person name="McAllister B."/>
            <person name="McBride C.S."/>
            <person name="McKernan B."/>
            <person name="McKernan K."/>
            <person name="Mendez-Lago M."/>
            <person name="Minx P."/>
            <person name="Mollenhauer M.U."/>
            <person name="Montooth K."/>
            <person name="Mount S.M."/>
            <person name="Mu X."/>
            <person name="Myers E."/>
            <person name="Negre B."/>
            <person name="Newfeld S."/>
            <person name="Nielsen R."/>
            <person name="Noor M.A."/>
            <person name="O'Grady P."/>
            <person name="Pachter L."/>
            <person name="Papaceit M."/>
            <person name="Parisi M.J."/>
            <person name="Parisi M."/>
            <person name="Parts L."/>
            <person name="Pedersen J.S."/>
            <person name="Pesole G."/>
            <person name="Phillippy A.M."/>
            <person name="Ponting C.P."/>
            <person name="Pop M."/>
            <person name="Porcelli D."/>
            <person name="Powell J.R."/>
            <person name="Prohaska S."/>
            <person name="Pruitt K."/>
            <person name="Puig M."/>
            <person name="Quesneville H."/>
            <person name="Ram K.R."/>
            <person name="Rand D."/>
            <person name="Rasmussen M.D."/>
            <person name="Reed L.K."/>
            <person name="Reenan R."/>
            <person name="Reily A."/>
            <person name="Remington K.A."/>
            <person name="Rieger T.T."/>
            <person name="Ritchie M.G."/>
            <person name="Robin C."/>
            <person name="Rogers Y.H."/>
            <person name="Rohde C."/>
            <person name="Rozas J."/>
            <person name="Rubenfield M.J."/>
            <person name="Ruiz A."/>
            <person name="Russo S."/>
            <person name="Salzberg S.L."/>
            <person name="Sanchez-Gracia A."/>
            <person name="Saranga D.J."/>
            <person name="Sato H."/>
            <person name="Schaeffer S.W."/>
            <person name="Schatz M.C."/>
            <person name="Schlenke T."/>
            <person name="Schwartz R."/>
            <person name="Segarra C."/>
            <person name="Singh R.S."/>
            <person name="Sirot L."/>
            <person name="Sirota M."/>
            <person name="Sisneros N.B."/>
            <person name="Smith C.D."/>
            <person name="Smith T.F."/>
            <person name="Spieth J."/>
            <person name="Stage D.E."/>
            <person name="Stark A."/>
            <person name="Stephan W."/>
            <person name="Strausberg R.L."/>
            <person name="Strempel S."/>
            <person name="Sturgill D."/>
            <person name="Sutton G."/>
            <person name="Sutton G.G."/>
            <person name="Tao W."/>
            <person name="Teichmann S."/>
            <person name="Tobari Y.N."/>
            <person name="Tomimura Y."/>
            <person name="Tsolas J.M."/>
            <person name="Valente V.L."/>
            <person name="Venter E."/>
            <person name="Venter J.C."/>
            <person name="Vicario S."/>
            <person name="Vieira F.G."/>
            <person name="Vilella A.J."/>
            <person name="Villasante A."/>
            <person name="Walenz B."/>
            <person name="Wang J."/>
            <person name="Wasserman M."/>
            <person name="Watts T."/>
            <person name="Wilson D."/>
            <person name="Wilson R.K."/>
            <person name="Wing R.A."/>
            <person name="Wolfner M.F."/>
            <person name="Wong A."/>
            <person name="Wong G.K."/>
            <person name="Wu C.I."/>
            <person name="Wu G."/>
            <person name="Yamamoto D."/>
            <person name="Yang H.P."/>
            <person name="Yang S.P."/>
            <person name="Yorke J.A."/>
            <person name="Yoshida K."/>
            <person name="Zdobnov E."/>
            <person name="Zhang P."/>
            <person name="Zhang Y."/>
            <person name="Zimin A.V."/>
            <person name="Baldwin J."/>
            <person name="Abdouelleil A."/>
            <person name="Abdulkadir J."/>
            <person name="Abebe A."/>
            <person name="Abera B."/>
            <person name="Abreu J."/>
            <person name="Acer S.C."/>
            <person name="Aftuck L."/>
            <person name="Alexander A."/>
            <person name="An P."/>
            <person name="Anderson E."/>
            <person name="Anderson S."/>
            <person name="Arachi H."/>
            <person name="Azer M."/>
            <person name="Bachantsang P."/>
            <person name="Barry A."/>
            <person name="Bayul T."/>
            <person name="Berlin A."/>
            <person name="Bessette D."/>
            <person name="Bloom T."/>
            <person name="Blye J."/>
            <person name="Boguslavskiy L."/>
            <person name="Bonnet C."/>
            <person name="Boukhgalter B."/>
            <person name="Bourzgui I."/>
            <person name="Brown A."/>
            <person name="Cahill P."/>
            <person name="Channer S."/>
            <person name="Cheshatsang Y."/>
            <person name="Chuda L."/>
            <person name="Citroen M."/>
            <person name="Collymore A."/>
            <person name="Cooke P."/>
            <person name="Costello M."/>
            <person name="D'Aco K."/>
            <person name="Daza R."/>
            <person name="De Haan G."/>
            <person name="DeGray S."/>
            <person name="DeMaso C."/>
            <person name="Dhargay N."/>
            <person name="Dooley K."/>
            <person name="Dooley E."/>
            <person name="Doricent M."/>
            <person name="Dorje P."/>
            <person name="Dorjee K."/>
            <person name="Dupes A."/>
            <person name="Elong R."/>
            <person name="Falk J."/>
            <person name="Farina A."/>
            <person name="Faro S."/>
            <person name="Ferguson D."/>
            <person name="Fisher S."/>
            <person name="Foley C.D."/>
            <person name="Franke A."/>
            <person name="Friedrich D."/>
            <person name="Gadbois L."/>
            <person name="Gearin G."/>
            <person name="Gearin C.R."/>
            <person name="Giannoukos G."/>
            <person name="Goode T."/>
            <person name="Graham J."/>
            <person name="Grandbois E."/>
            <person name="Grewal S."/>
            <person name="Gyaltsen K."/>
            <person name="Hafez N."/>
            <person name="Hagos B."/>
            <person name="Hall J."/>
            <person name="Henson C."/>
            <person name="Hollinger A."/>
            <person name="Honan T."/>
            <person name="Huard M.D."/>
            <person name="Hughes L."/>
            <person name="Hurhula B."/>
            <person name="Husby M.E."/>
            <person name="Kamat A."/>
            <person name="Kanga B."/>
            <person name="Kashin S."/>
            <person name="Khazanovich D."/>
            <person name="Kisner P."/>
            <person name="Lance K."/>
            <person name="Lara M."/>
            <person name="Lee W."/>
            <person name="Lennon N."/>
            <person name="Letendre F."/>
            <person name="LeVine R."/>
            <person name="Lipovsky A."/>
            <person name="Liu X."/>
            <person name="Liu J."/>
            <person name="Liu S."/>
            <person name="Lokyitsang T."/>
            <person name="Lokyitsang Y."/>
            <person name="Lubonja R."/>
            <person name="Lui A."/>
            <person name="MacDonald P."/>
            <person name="Magnisalis V."/>
            <person name="Maru K."/>
            <person name="Matthews C."/>
            <person name="McCusker W."/>
            <person name="McDonough S."/>
            <person name="Mehta T."/>
            <person name="Meldrim J."/>
            <person name="Meneus L."/>
            <person name="Mihai O."/>
            <person name="Mihalev A."/>
            <person name="Mihova T."/>
            <person name="Mittelman R."/>
            <person name="Mlenga V."/>
            <person name="Montmayeur A."/>
            <person name="Mulrain L."/>
            <person name="Navidi A."/>
            <person name="Naylor J."/>
            <person name="Negash T."/>
            <person name="Nguyen T."/>
            <person name="Nguyen N."/>
            <person name="Nicol R."/>
            <person name="Norbu C."/>
            <person name="Norbu N."/>
            <person name="Novod N."/>
            <person name="O'Neill B."/>
            <person name="Osman S."/>
            <person name="Markiewicz E."/>
            <person name="Oyono O.L."/>
            <person name="Patti C."/>
            <person name="Phunkhang P."/>
            <person name="Pierre F."/>
            <person name="Priest M."/>
            <person name="Raghuraman S."/>
            <person name="Rege F."/>
            <person name="Reyes R."/>
            <person name="Rise C."/>
            <person name="Rogov P."/>
            <person name="Ross K."/>
            <person name="Ryan E."/>
            <person name="Settipalli S."/>
            <person name="Shea T."/>
            <person name="Sherpa N."/>
            <person name="Shi L."/>
            <person name="Shih D."/>
            <person name="Sparrow T."/>
            <person name="Spaulding J."/>
            <person name="Stalker J."/>
            <person name="Stange-Thomann N."/>
            <person name="Stavropoulos S."/>
            <person name="Stone C."/>
            <person name="Strader C."/>
            <person name="Tesfaye S."/>
            <person name="Thomson T."/>
            <person name="Thoulutsang Y."/>
            <person name="Thoulutsang D."/>
            <person name="Topham K."/>
            <person name="Topping I."/>
            <person name="Tsamla T."/>
            <person name="Vassiliev H."/>
            <person name="Vo A."/>
            <person name="Wangchuk T."/>
            <person name="Wangdi T."/>
            <person name="Weiand M."/>
            <person name="Wilkinson J."/>
            <person name="Wilson A."/>
            <person name="Yadav S."/>
            <person name="Young G."/>
            <person name="Yu Q."/>
            <person name="Zembek L."/>
            <person name="Zhong D."/>
            <person name="Zimmer A."/>
            <person name="Zwirko Z."/>
            <person name="Jaffe D.B."/>
            <person name="Alvarez P."/>
            <person name="Brockman W."/>
            <person name="Butler J."/>
            <person name="Chin C."/>
            <person name="Gnerre S."/>
            <person name="Grabherr M."/>
            <person name="Kleber M."/>
            <person name="Mauceli E."/>
            <person name="MacCallum I."/>
        </authorList>
    </citation>
    <scope>NUCLEOTIDE SEQUENCE [LARGE SCALE GENOMIC DNA]</scope>
    <source>
        <strain evidence="5">Tucson 14024-0371.13</strain>
    </source>
</reference>
<name>B3LWD5_DROAN</name>
<dbReference type="InParanoid" id="B3LWD5"/>
<keyword evidence="3" id="KW-0143">Chaperone</keyword>
<dbReference type="InterPro" id="IPR016565">
    <property type="entry name" value="Proteasome_assmbl_chp_1"/>
</dbReference>
<evidence type="ECO:0000313" key="4">
    <source>
        <dbReference type="EMBL" id="EDV43768.1"/>
    </source>
</evidence>
<dbReference type="FunCoup" id="B3LWD5">
    <property type="interactions" value="87"/>
</dbReference>
<dbReference type="OMA" id="ENSYLYM"/>
<dbReference type="GeneID" id="6501416"/>
<evidence type="ECO:0000313" key="5">
    <source>
        <dbReference type="Proteomes" id="UP000007801"/>
    </source>
</evidence>
<dbReference type="AlphaFoldDB" id="B3LWD5"/>
<organism evidence="4 5">
    <name type="scientific">Drosophila ananassae</name>
    <name type="common">Fruit fly</name>
    <dbReference type="NCBI Taxonomy" id="7217"/>
    <lineage>
        <taxon>Eukaryota</taxon>
        <taxon>Metazoa</taxon>
        <taxon>Ecdysozoa</taxon>
        <taxon>Arthropoda</taxon>
        <taxon>Hexapoda</taxon>
        <taxon>Insecta</taxon>
        <taxon>Pterygota</taxon>
        <taxon>Neoptera</taxon>
        <taxon>Endopterygota</taxon>
        <taxon>Diptera</taxon>
        <taxon>Brachycera</taxon>
        <taxon>Muscomorpha</taxon>
        <taxon>Ephydroidea</taxon>
        <taxon>Drosophilidae</taxon>
        <taxon>Drosophila</taxon>
        <taxon>Sophophora</taxon>
    </lineage>
</organism>
<dbReference type="Proteomes" id="UP000007801">
    <property type="component" value="Unassembled WGS sequence"/>
</dbReference>
<comment type="similarity">
    <text evidence="1">Belongs to the PSMG1 family.</text>
</comment>
<sequence length="235" mass="25824">MSCPGFGELNIPSSRAFWDDCDEDEFENITPAEKLELKFEAEWADSKTPFESDLLVVIEGSQISHFGTSVLAKDTKRVCSIPAKSSSLHWNPENKQLLAILEDDLTMSGEVTELLLPFAKVAKKVVTLTLKAKVEFKSEEIQLYSDDIAIVRGVGATEKGITELEAPNFIAGVAAGVATWRDQQELPISSFVIYTDKIPLDSTAAQPVLKLLQSVGVACTSSYIPPRKDSSYLYM</sequence>
<dbReference type="PANTHER" id="PTHR15069">
    <property type="entry name" value="PROTEASOME ASSEMBLY CHAPERONE 1"/>
    <property type="match status" value="1"/>
</dbReference>
<accession>B3LWD5</accession>
<dbReference type="HOGENOM" id="CLU_1134362_0_0_1"/>
<evidence type="ECO:0000256" key="2">
    <source>
        <dbReference type="ARBA" id="ARBA00019180"/>
    </source>
</evidence>
<evidence type="ECO:0000256" key="1">
    <source>
        <dbReference type="ARBA" id="ARBA00005261"/>
    </source>
</evidence>
<dbReference type="CTD" id="8624"/>
<protein>
    <recommendedName>
        <fullName evidence="2">Proteasome assembly chaperone 1</fullName>
    </recommendedName>
</protein>
<dbReference type="KEGG" id="dan:6501416"/>
<gene>
    <name evidence="4" type="primary">Dana\GF18645</name>
    <name evidence="4" type="synonym">dana_GLEANR_19903</name>
    <name evidence="4" type="ORF">GF18645</name>
</gene>
<dbReference type="eggNOG" id="ENOG502RTHT">
    <property type="taxonomic scope" value="Eukaryota"/>
</dbReference>
<dbReference type="GO" id="GO:0005783">
    <property type="term" value="C:endoplasmic reticulum"/>
    <property type="evidence" value="ECO:0007669"/>
    <property type="project" value="InterPro"/>
</dbReference>
<dbReference type="GO" id="GO:0080129">
    <property type="term" value="P:proteasome core complex assembly"/>
    <property type="evidence" value="ECO:0007669"/>
    <property type="project" value="TreeGrafter"/>
</dbReference>
<dbReference type="OrthoDB" id="17536at2759"/>
<dbReference type="PhylomeDB" id="B3LWD5"/>
<keyword evidence="5" id="KW-1185">Reference proteome</keyword>